<reference evidence="22 23" key="1">
    <citation type="submission" date="2018-10" db="EMBL/GenBank/DDBJ databases">
        <title>Genomic Encyclopedia of Type Strains, Phase IV (KMG-IV): sequencing the most valuable type-strain genomes for metagenomic binning, comparative biology and taxonomic classification.</title>
        <authorList>
            <person name="Goeker M."/>
        </authorList>
    </citation>
    <scope>NUCLEOTIDE SEQUENCE [LARGE SCALE GENOMIC DNA]</scope>
    <source>
        <strain evidence="22 23">DSM 22228</strain>
    </source>
</reference>
<dbReference type="FunFam" id="1.10.150.20:FF:000003">
    <property type="entry name" value="DNA polymerase I"/>
    <property type="match status" value="1"/>
</dbReference>
<dbReference type="Proteomes" id="UP000278542">
    <property type="component" value="Unassembled WGS sequence"/>
</dbReference>
<accession>A0A495REQ5</accession>
<dbReference type="InterPro" id="IPR002298">
    <property type="entry name" value="DNA_polymerase_A"/>
</dbReference>
<dbReference type="InterPro" id="IPR019760">
    <property type="entry name" value="DNA-dir_DNA_pol_A_CS"/>
</dbReference>
<dbReference type="GO" id="GO:0006302">
    <property type="term" value="P:double-strand break repair"/>
    <property type="evidence" value="ECO:0007669"/>
    <property type="project" value="TreeGrafter"/>
</dbReference>
<dbReference type="NCBIfam" id="NF004397">
    <property type="entry name" value="PRK05755.1"/>
    <property type="match status" value="1"/>
</dbReference>
<keyword evidence="23" id="KW-1185">Reference proteome</keyword>
<evidence type="ECO:0000256" key="17">
    <source>
        <dbReference type="RuleBase" id="RU004460"/>
    </source>
</evidence>
<dbReference type="Gene3D" id="1.20.1060.10">
    <property type="entry name" value="Taq DNA Polymerase, Chain T, domain 4"/>
    <property type="match status" value="1"/>
</dbReference>
<evidence type="ECO:0000259" key="21">
    <source>
        <dbReference type="SMART" id="SM00482"/>
    </source>
</evidence>
<dbReference type="FunFam" id="3.40.50.1010:FF:000001">
    <property type="entry name" value="DNA polymerase I"/>
    <property type="match status" value="1"/>
</dbReference>
<evidence type="ECO:0000256" key="4">
    <source>
        <dbReference type="ARBA" id="ARBA00020311"/>
    </source>
</evidence>
<dbReference type="GO" id="GO:0003887">
    <property type="term" value="F:DNA-directed DNA polymerase activity"/>
    <property type="evidence" value="ECO:0007669"/>
    <property type="project" value="UniProtKB-UniRule"/>
</dbReference>
<evidence type="ECO:0000256" key="2">
    <source>
        <dbReference type="ARBA" id="ARBA00011541"/>
    </source>
</evidence>
<dbReference type="InterPro" id="IPR029060">
    <property type="entry name" value="PIN-like_dom_sf"/>
</dbReference>
<sequence length="946" mass="107406">MRVFYFYHFLVYSLLTLYIKSEFIMSNQKPIILIDGSSYLYRAFFATPSLTNQKGEPTGAIYGVTNMIRSLINQYHPSHIAVVFDAKGGSFRKEIYSEYKATREAMPEDLRVQIEPIHTILKAMGLPLLCVDGVEADDVIGTLAKQAEAENLSVLISTGDKDMAQLVSGHITLINTMNNLILDPEGVEKKFGVPPAKIIDFLALMGDSSDNIPGVPGVGEKTATSLLTEFNGIDDIYNNLDKVATLTIRGAKSLKQKLLDNENDARLSYLLATIKTDVELNLKNEQLKPEPPDLNLLKDIFAYQGFNRWLNELQNGTFFKTENQQLNEPQNNAAIDSTVHQAQTAEKHYETILTHEQLDNWVKKLQTSKLFAFDTETNSVDHFHAQLIGISLSIHPNEACYIPLHHYYLGVPKQLPIDDVIEKLKPIFENDKIKKIGQNVKFDYSILANYGITVTGITFDTMLESYVLNSNDRHDMDSLAQKHLDHKTITYDELTKIDRKKITIDMVDIEQTSLYASEDADITLLLHQKLWPTLEAKEKLKTLFTTIEMPLAIILANMERTGVLIDEQQLNHYSKELKIKLEQLEKQIHELAGEVFNIASPKQLQVILFEKNQLPILKKTPKGDPSTNEEVLSELANDYQLPRLILEYRGLAKLKNTYTDKLPLMISEKDGRIHTNYNQIGTVTGRLSSNDPNLQNIPVRNEEGRKIRQAFIAPKGYKIVSADYSQIELRIMAHLSQDKNLLDAFANDKDIHRFTASEILAKPENDVSSEERRRAKAVNFGLIYGMSAFGLSKQINIARNEAKFYIDSYFERYPSVERYMENTRLLAAEKGYVETLSGRRLYLPKINSASGIEKRAAERAAINAPMQGTAADIIKTAMIAMNRFIKTQGDHIKMIMQVHDELVFEVQEDHLDQMVKQIKLIMENCYKLDVPLRVDVGIGDNWDEAH</sequence>
<dbReference type="InterPro" id="IPR020046">
    <property type="entry name" value="5-3_exonucl_a-hlix_arch_N"/>
</dbReference>
<evidence type="ECO:0000256" key="14">
    <source>
        <dbReference type="ARBA" id="ARBA00023204"/>
    </source>
</evidence>
<dbReference type="GO" id="GO:0008408">
    <property type="term" value="F:3'-5' exonuclease activity"/>
    <property type="evidence" value="ECO:0007669"/>
    <property type="project" value="UniProtKB-UniRule"/>
</dbReference>
<dbReference type="GO" id="GO:0003677">
    <property type="term" value="F:DNA binding"/>
    <property type="evidence" value="ECO:0007669"/>
    <property type="project" value="UniProtKB-UniRule"/>
</dbReference>
<dbReference type="CDD" id="cd09898">
    <property type="entry name" value="H3TH_53EXO"/>
    <property type="match status" value="1"/>
</dbReference>
<dbReference type="InterPro" id="IPR020045">
    <property type="entry name" value="DNA_polI_H3TH"/>
</dbReference>
<keyword evidence="5 17" id="KW-0808">Transferase</keyword>
<evidence type="ECO:0000256" key="10">
    <source>
        <dbReference type="ARBA" id="ARBA00022801"/>
    </source>
</evidence>
<dbReference type="InterPro" id="IPR001098">
    <property type="entry name" value="DNA-dir_DNA_pol_A_palm_dom"/>
</dbReference>
<evidence type="ECO:0000259" key="19">
    <source>
        <dbReference type="SMART" id="SM00474"/>
    </source>
</evidence>
<keyword evidence="11 17" id="KW-0269">Exonuclease</keyword>
<feature type="domain" description="DNA-directed DNA polymerase family A palm" evidence="21">
    <location>
        <begin position="704"/>
        <end position="910"/>
    </location>
</feature>
<dbReference type="SUPFAM" id="SSF53098">
    <property type="entry name" value="Ribonuclease H-like"/>
    <property type="match status" value="1"/>
</dbReference>
<proteinExistence type="inferred from homology"/>
<dbReference type="Gene3D" id="3.40.50.1010">
    <property type="entry name" value="5'-nuclease"/>
    <property type="match status" value="1"/>
</dbReference>
<name>A0A495REQ5_9GAMM</name>
<dbReference type="InterPro" id="IPR002421">
    <property type="entry name" value="5-3_exonuclease"/>
</dbReference>
<dbReference type="InterPro" id="IPR036397">
    <property type="entry name" value="RNaseH_sf"/>
</dbReference>
<dbReference type="CDD" id="cd08637">
    <property type="entry name" value="DNA_pol_A_pol_I_C"/>
    <property type="match status" value="1"/>
</dbReference>
<comment type="similarity">
    <text evidence="1 17">Belongs to the DNA polymerase type-A family.</text>
</comment>
<dbReference type="PANTHER" id="PTHR10133:SF27">
    <property type="entry name" value="DNA POLYMERASE NU"/>
    <property type="match status" value="1"/>
</dbReference>
<evidence type="ECO:0000256" key="1">
    <source>
        <dbReference type="ARBA" id="ARBA00007705"/>
    </source>
</evidence>
<evidence type="ECO:0000256" key="12">
    <source>
        <dbReference type="ARBA" id="ARBA00022932"/>
    </source>
</evidence>
<dbReference type="InterPro" id="IPR002562">
    <property type="entry name" value="3'-5'_exonuclease_dom"/>
</dbReference>
<dbReference type="SMART" id="SM00475">
    <property type="entry name" value="53EXOc"/>
    <property type="match status" value="1"/>
</dbReference>
<dbReference type="NCBIfam" id="TIGR00593">
    <property type="entry name" value="pola"/>
    <property type="match status" value="1"/>
</dbReference>
<dbReference type="CDD" id="cd06139">
    <property type="entry name" value="DNA_polA_I_Ecoli_like_exo"/>
    <property type="match status" value="1"/>
</dbReference>
<organism evidence="22 23">
    <name type="scientific">Orbus hercynius</name>
    <dbReference type="NCBI Taxonomy" id="593135"/>
    <lineage>
        <taxon>Bacteria</taxon>
        <taxon>Pseudomonadati</taxon>
        <taxon>Pseudomonadota</taxon>
        <taxon>Gammaproteobacteria</taxon>
        <taxon>Orbales</taxon>
        <taxon>Orbaceae</taxon>
        <taxon>Orbus</taxon>
    </lineage>
</organism>
<evidence type="ECO:0000259" key="20">
    <source>
        <dbReference type="SMART" id="SM00475"/>
    </source>
</evidence>
<evidence type="ECO:0000256" key="8">
    <source>
        <dbReference type="ARBA" id="ARBA00022722"/>
    </source>
</evidence>
<evidence type="ECO:0000313" key="22">
    <source>
        <dbReference type="EMBL" id="RKS85845.1"/>
    </source>
</evidence>
<dbReference type="FunFam" id="1.20.1060.10:FF:000001">
    <property type="entry name" value="DNA polymerase I"/>
    <property type="match status" value="1"/>
</dbReference>
<evidence type="ECO:0000256" key="6">
    <source>
        <dbReference type="ARBA" id="ARBA00022695"/>
    </source>
</evidence>
<dbReference type="Pfam" id="PF02739">
    <property type="entry name" value="5_3_exonuc_N"/>
    <property type="match status" value="1"/>
</dbReference>
<dbReference type="AlphaFoldDB" id="A0A495REQ5"/>
<dbReference type="EC" id="2.7.7.7" evidence="3 16"/>
<evidence type="ECO:0000256" key="13">
    <source>
        <dbReference type="ARBA" id="ARBA00023125"/>
    </source>
</evidence>
<keyword evidence="14 17" id="KW-0234">DNA repair</keyword>
<dbReference type="Gene3D" id="3.30.70.370">
    <property type="match status" value="1"/>
</dbReference>
<dbReference type="Pfam" id="PF01612">
    <property type="entry name" value="DNA_pol_A_exo1"/>
    <property type="match status" value="1"/>
</dbReference>
<dbReference type="Gene3D" id="3.30.420.10">
    <property type="entry name" value="Ribonuclease H-like superfamily/Ribonuclease H"/>
    <property type="match status" value="1"/>
</dbReference>
<dbReference type="SUPFAM" id="SSF56672">
    <property type="entry name" value="DNA/RNA polymerases"/>
    <property type="match status" value="1"/>
</dbReference>
<dbReference type="GO" id="GO:0008409">
    <property type="term" value="F:5'-3' exonuclease activity"/>
    <property type="evidence" value="ECO:0007669"/>
    <property type="project" value="UniProtKB-UniRule"/>
</dbReference>
<dbReference type="InterPro" id="IPR036279">
    <property type="entry name" value="5-3_exonuclease_C_sf"/>
</dbReference>
<dbReference type="SUPFAM" id="SSF88723">
    <property type="entry name" value="PIN domain-like"/>
    <property type="match status" value="1"/>
</dbReference>
<dbReference type="InterPro" id="IPR008918">
    <property type="entry name" value="HhH2"/>
</dbReference>
<dbReference type="GO" id="GO:0006261">
    <property type="term" value="P:DNA-templated DNA replication"/>
    <property type="evidence" value="ECO:0007669"/>
    <property type="project" value="UniProtKB-UniRule"/>
</dbReference>
<dbReference type="EMBL" id="RBWY01000002">
    <property type="protein sequence ID" value="RKS85845.1"/>
    <property type="molecule type" value="Genomic_DNA"/>
</dbReference>
<keyword evidence="18" id="KW-0175">Coiled coil</keyword>
<dbReference type="PROSITE" id="PS00447">
    <property type="entry name" value="DNA_POLYMERASE_A"/>
    <property type="match status" value="1"/>
</dbReference>
<keyword evidence="9 17" id="KW-0227">DNA damage</keyword>
<dbReference type="Gene3D" id="1.10.150.20">
    <property type="entry name" value="5' to 3' exonuclease, C-terminal subdomain"/>
    <property type="match status" value="2"/>
</dbReference>
<comment type="function">
    <text evidence="17">In addition to polymerase activity, this DNA polymerase exhibits 3'-5' and 5'-3' exonuclease activity.</text>
</comment>
<feature type="domain" description="5'-3' exonuclease" evidence="20">
    <location>
        <begin position="29"/>
        <end position="290"/>
    </location>
</feature>
<dbReference type="SMART" id="SM00474">
    <property type="entry name" value="35EXOc"/>
    <property type="match status" value="1"/>
</dbReference>
<evidence type="ECO:0000256" key="18">
    <source>
        <dbReference type="SAM" id="Coils"/>
    </source>
</evidence>
<evidence type="ECO:0000256" key="3">
    <source>
        <dbReference type="ARBA" id="ARBA00012417"/>
    </source>
</evidence>
<keyword evidence="7 17" id="KW-0235">DNA replication</keyword>
<dbReference type="FunFam" id="1.10.150.20:FF:000002">
    <property type="entry name" value="DNA polymerase I"/>
    <property type="match status" value="1"/>
</dbReference>
<evidence type="ECO:0000256" key="16">
    <source>
        <dbReference type="NCBIfam" id="TIGR00593"/>
    </source>
</evidence>
<keyword evidence="10 17" id="KW-0378">Hydrolase</keyword>
<comment type="subunit">
    <text evidence="2">Single-chain monomer with multiple functions.</text>
</comment>
<dbReference type="SUPFAM" id="SSF47807">
    <property type="entry name" value="5' to 3' exonuclease, C-terminal subdomain"/>
    <property type="match status" value="1"/>
</dbReference>
<dbReference type="InterPro" id="IPR018320">
    <property type="entry name" value="DNA_polymerase_1"/>
</dbReference>
<keyword evidence="6 17" id="KW-0548">Nucleotidyltransferase</keyword>
<dbReference type="FunFam" id="3.30.420.10:FF:000026">
    <property type="entry name" value="DNA polymerase I"/>
    <property type="match status" value="1"/>
</dbReference>
<evidence type="ECO:0000256" key="7">
    <source>
        <dbReference type="ARBA" id="ARBA00022705"/>
    </source>
</evidence>
<comment type="caution">
    <text evidence="22">The sequence shown here is derived from an EMBL/GenBank/DDBJ whole genome shotgun (WGS) entry which is preliminary data.</text>
</comment>
<feature type="domain" description="3'-5' exonuclease" evidence="19">
    <location>
        <begin position="349"/>
        <end position="535"/>
    </location>
</feature>
<evidence type="ECO:0000313" key="23">
    <source>
        <dbReference type="Proteomes" id="UP000278542"/>
    </source>
</evidence>
<dbReference type="InterPro" id="IPR043502">
    <property type="entry name" value="DNA/RNA_pol_sf"/>
</dbReference>
<dbReference type="SMART" id="SM00279">
    <property type="entry name" value="HhH2"/>
    <property type="match status" value="1"/>
</dbReference>
<dbReference type="PANTHER" id="PTHR10133">
    <property type="entry name" value="DNA POLYMERASE I"/>
    <property type="match status" value="1"/>
</dbReference>
<dbReference type="InterPro" id="IPR012337">
    <property type="entry name" value="RNaseH-like_sf"/>
</dbReference>
<keyword evidence="8" id="KW-0540">Nuclease</keyword>
<protein>
    <recommendedName>
        <fullName evidence="4 16">DNA polymerase I</fullName>
        <ecNumber evidence="3 16">2.7.7.7</ecNumber>
    </recommendedName>
</protein>
<gene>
    <name evidence="17" type="primary">polA</name>
    <name evidence="22" type="ORF">DES39_1261</name>
</gene>
<dbReference type="CDD" id="cd09859">
    <property type="entry name" value="PIN_53EXO"/>
    <property type="match status" value="1"/>
</dbReference>
<evidence type="ECO:0000256" key="15">
    <source>
        <dbReference type="ARBA" id="ARBA00049244"/>
    </source>
</evidence>
<comment type="catalytic activity">
    <reaction evidence="15 17">
        <text>DNA(n) + a 2'-deoxyribonucleoside 5'-triphosphate = DNA(n+1) + diphosphate</text>
        <dbReference type="Rhea" id="RHEA:22508"/>
        <dbReference type="Rhea" id="RHEA-COMP:17339"/>
        <dbReference type="Rhea" id="RHEA-COMP:17340"/>
        <dbReference type="ChEBI" id="CHEBI:33019"/>
        <dbReference type="ChEBI" id="CHEBI:61560"/>
        <dbReference type="ChEBI" id="CHEBI:173112"/>
        <dbReference type="EC" id="2.7.7.7"/>
    </reaction>
</comment>
<evidence type="ECO:0000256" key="11">
    <source>
        <dbReference type="ARBA" id="ARBA00022839"/>
    </source>
</evidence>
<evidence type="ECO:0000256" key="9">
    <source>
        <dbReference type="ARBA" id="ARBA00022763"/>
    </source>
</evidence>
<keyword evidence="12 17" id="KW-0239">DNA-directed DNA polymerase</keyword>
<keyword evidence="13 17" id="KW-0238">DNA-binding</keyword>
<dbReference type="Pfam" id="PF00476">
    <property type="entry name" value="DNA_pol_A"/>
    <property type="match status" value="1"/>
</dbReference>
<feature type="coiled-coil region" evidence="18">
    <location>
        <begin position="567"/>
        <end position="594"/>
    </location>
</feature>
<evidence type="ECO:0000256" key="5">
    <source>
        <dbReference type="ARBA" id="ARBA00022679"/>
    </source>
</evidence>
<dbReference type="PRINTS" id="PR00868">
    <property type="entry name" value="DNAPOLI"/>
</dbReference>
<dbReference type="SMART" id="SM00482">
    <property type="entry name" value="POLAc"/>
    <property type="match status" value="1"/>
</dbReference>
<dbReference type="Pfam" id="PF01367">
    <property type="entry name" value="5_3_exonuc"/>
    <property type="match status" value="1"/>
</dbReference>